<gene>
    <name evidence="3" type="ORF">BKA14_006407</name>
</gene>
<proteinExistence type="predicted"/>
<dbReference type="InterPro" id="IPR036388">
    <property type="entry name" value="WH-like_DNA-bd_sf"/>
</dbReference>
<dbReference type="InterPro" id="IPR036390">
    <property type="entry name" value="WH_DNA-bd_sf"/>
</dbReference>
<dbReference type="AlphaFoldDB" id="A0A7W7CXF1"/>
<dbReference type="InterPro" id="IPR011991">
    <property type="entry name" value="ArsR-like_HTH"/>
</dbReference>
<accession>A0A7W7CXF1</accession>
<dbReference type="Gene3D" id="1.10.10.10">
    <property type="entry name" value="Winged helix-like DNA-binding domain superfamily/Winged helix DNA-binding domain"/>
    <property type="match status" value="1"/>
</dbReference>
<evidence type="ECO:0000313" key="4">
    <source>
        <dbReference type="Proteomes" id="UP000542742"/>
    </source>
</evidence>
<protein>
    <submittedName>
        <fullName evidence="3">Protein-tyrosine-phosphatase/DNA-binding transcriptional ArsR family regulator</fullName>
    </submittedName>
</protein>
<name>A0A7W7CXF1_9ACTN</name>
<feature type="domain" description="HTH arsR-type" evidence="2">
    <location>
        <begin position="1"/>
        <end position="91"/>
    </location>
</feature>
<evidence type="ECO:0000256" key="1">
    <source>
        <dbReference type="ARBA" id="ARBA00022849"/>
    </source>
</evidence>
<dbReference type="CDD" id="cd16345">
    <property type="entry name" value="LMWP_ArsC"/>
    <property type="match status" value="1"/>
</dbReference>
<dbReference type="SMART" id="SM00418">
    <property type="entry name" value="HTH_ARSR"/>
    <property type="match status" value="1"/>
</dbReference>
<dbReference type="SMART" id="SM00226">
    <property type="entry name" value="LMWPc"/>
    <property type="match status" value="1"/>
</dbReference>
<dbReference type="SUPFAM" id="SSF46785">
    <property type="entry name" value="Winged helix' DNA-binding domain"/>
    <property type="match status" value="1"/>
</dbReference>
<dbReference type="SUPFAM" id="SSF52788">
    <property type="entry name" value="Phosphotyrosine protein phosphatases I"/>
    <property type="match status" value="1"/>
</dbReference>
<reference evidence="3 4" key="1">
    <citation type="submission" date="2020-08" db="EMBL/GenBank/DDBJ databases">
        <title>Sequencing the genomes of 1000 actinobacteria strains.</title>
        <authorList>
            <person name="Klenk H.-P."/>
        </authorList>
    </citation>
    <scope>NUCLEOTIDE SEQUENCE [LARGE SCALE GENOMIC DNA]</scope>
    <source>
        <strain evidence="3 4">DSM 45518</strain>
    </source>
</reference>
<organism evidence="3 4">
    <name type="scientific">Paractinoplanes abujensis</name>
    <dbReference type="NCBI Taxonomy" id="882441"/>
    <lineage>
        <taxon>Bacteria</taxon>
        <taxon>Bacillati</taxon>
        <taxon>Actinomycetota</taxon>
        <taxon>Actinomycetes</taxon>
        <taxon>Micromonosporales</taxon>
        <taxon>Micromonosporaceae</taxon>
        <taxon>Paractinoplanes</taxon>
    </lineage>
</organism>
<evidence type="ECO:0000259" key="2">
    <source>
        <dbReference type="PROSITE" id="PS50987"/>
    </source>
</evidence>
<dbReference type="Gene3D" id="3.40.50.2300">
    <property type="match status" value="1"/>
</dbReference>
<dbReference type="RefSeq" id="WP_239093180.1">
    <property type="nucleotide sequence ID" value="NZ_BOMC01000059.1"/>
</dbReference>
<dbReference type="PANTHER" id="PTHR43428">
    <property type="entry name" value="ARSENATE REDUCTASE"/>
    <property type="match status" value="1"/>
</dbReference>
<dbReference type="PANTHER" id="PTHR43428:SF1">
    <property type="entry name" value="ARSENATE REDUCTASE"/>
    <property type="match status" value="1"/>
</dbReference>
<keyword evidence="1" id="KW-0059">Arsenical resistance</keyword>
<dbReference type="Pfam" id="PF01451">
    <property type="entry name" value="LMWPc"/>
    <property type="match status" value="1"/>
</dbReference>
<dbReference type="InterPro" id="IPR023485">
    <property type="entry name" value="Ptyr_pPase"/>
</dbReference>
<comment type="caution">
    <text evidence="3">The sequence shown here is derived from an EMBL/GenBank/DDBJ whole genome shotgun (WGS) entry which is preliminary data.</text>
</comment>
<dbReference type="CDD" id="cd00090">
    <property type="entry name" value="HTH_ARSR"/>
    <property type="match status" value="1"/>
</dbReference>
<dbReference type="GO" id="GO:0003700">
    <property type="term" value="F:DNA-binding transcription factor activity"/>
    <property type="evidence" value="ECO:0007669"/>
    <property type="project" value="InterPro"/>
</dbReference>
<dbReference type="GO" id="GO:0046685">
    <property type="term" value="P:response to arsenic-containing substance"/>
    <property type="evidence" value="ECO:0007669"/>
    <property type="project" value="UniProtKB-KW"/>
</dbReference>
<sequence length="227" mass="25273">MEPEVFGAAGHPLRWRLLTALAETDLRVQELTARVEQPQNLVSYHLGRLRKASLVEARRSIADRRDTYYRLDLARCGRLLADAGGSLHPGLRWVPPPPPLSQGVRVLFLCTGNSSRSQMAEALARRAGIEAYSAGSRPKPIHPRAVAVMAARGLDLRGARSKHLDEFARQSFDRVITVCDKVREICPDYPGARHWSIPDPAQEPSLFDAVADELDERIGFLLHTVRS</sequence>
<evidence type="ECO:0000313" key="3">
    <source>
        <dbReference type="EMBL" id="MBB4696259.1"/>
    </source>
</evidence>
<dbReference type="EMBL" id="JACHMF010000001">
    <property type="protein sequence ID" value="MBB4696259.1"/>
    <property type="molecule type" value="Genomic_DNA"/>
</dbReference>
<dbReference type="GO" id="GO:0003677">
    <property type="term" value="F:DNA binding"/>
    <property type="evidence" value="ECO:0007669"/>
    <property type="project" value="UniProtKB-KW"/>
</dbReference>
<keyword evidence="4" id="KW-1185">Reference proteome</keyword>
<dbReference type="InterPro" id="IPR036196">
    <property type="entry name" value="Ptyr_pPase_sf"/>
</dbReference>
<dbReference type="Pfam" id="PF01022">
    <property type="entry name" value="HTH_5"/>
    <property type="match status" value="1"/>
</dbReference>
<dbReference type="InterPro" id="IPR001845">
    <property type="entry name" value="HTH_ArsR_DNA-bd_dom"/>
</dbReference>
<dbReference type="Proteomes" id="UP000542742">
    <property type="component" value="Unassembled WGS sequence"/>
</dbReference>
<dbReference type="PROSITE" id="PS50987">
    <property type="entry name" value="HTH_ARSR_2"/>
    <property type="match status" value="1"/>
</dbReference>
<keyword evidence="3" id="KW-0238">DNA-binding</keyword>